<name>A0ABV6RIG9_9GAMM</name>
<proteinExistence type="predicted"/>
<sequence length="193" mass="20636">MNRTIHTLAIATLAALAAPTVCAQSGDTTQVRQATATNQATQTGAVVRESLLTTNAPVGEQLDQRTPPPVAGAEEEEEAMRRDRRRALKLNLKPPRAAAASAAAQRGAWSELDADGDGRVSLAEGEVNADFKSSFEMMDADHDGFVSDVEYRAHARANATRGRDDAVRHDPTLRSGVGDTSRDPEAVRTDDDE</sequence>
<dbReference type="PROSITE" id="PS50222">
    <property type="entry name" value="EF_HAND_2"/>
    <property type="match status" value="1"/>
</dbReference>
<dbReference type="SUPFAM" id="SSF47473">
    <property type="entry name" value="EF-hand"/>
    <property type="match status" value="1"/>
</dbReference>
<comment type="caution">
    <text evidence="4">The sequence shown here is derived from an EMBL/GenBank/DDBJ whole genome shotgun (WGS) entry which is preliminary data.</text>
</comment>
<feature type="signal peptide" evidence="2">
    <location>
        <begin position="1"/>
        <end position="23"/>
    </location>
</feature>
<protein>
    <recommendedName>
        <fullName evidence="3">EF-hand domain-containing protein</fullName>
    </recommendedName>
</protein>
<feature type="region of interest" description="Disordered" evidence="1">
    <location>
        <begin position="56"/>
        <end position="81"/>
    </location>
</feature>
<evidence type="ECO:0000259" key="3">
    <source>
        <dbReference type="PROSITE" id="PS50222"/>
    </source>
</evidence>
<keyword evidence="2" id="KW-0732">Signal</keyword>
<evidence type="ECO:0000313" key="4">
    <source>
        <dbReference type="EMBL" id="MFC0676784.1"/>
    </source>
</evidence>
<evidence type="ECO:0000256" key="2">
    <source>
        <dbReference type="SAM" id="SignalP"/>
    </source>
</evidence>
<dbReference type="PROSITE" id="PS00018">
    <property type="entry name" value="EF_HAND_1"/>
    <property type="match status" value="1"/>
</dbReference>
<feature type="domain" description="EF-hand" evidence="3">
    <location>
        <begin position="126"/>
        <end position="161"/>
    </location>
</feature>
<dbReference type="Gene3D" id="1.10.238.10">
    <property type="entry name" value="EF-hand"/>
    <property type="match status" value="1"/>
</dbReference>
<organism evidence="4 5">
    <name type="scientific">Lysobacter korlensis</name>
    <dbReference type="NCBI Taxonomy" id="553636"/>
    <lineage>
        <taxon>Bacteria</taxon>
        <taxon>Pseudomonadati</taxon>
        <taxon>Pseudomonadota</taxon>
        <taxon>Gammaproteobacteria</taxon>
        <taxon>Lysobacterales</taxon>
        <taxon>Lysobacteraceae</taxon>
        <taxon>Lysobacter</taxon>
    </lineage>
</organism>
<feature type="compositionally biased region" description="Basic and acidic residues" evidence="1">
    <location>
        <begin position="180"/>
        <end position="193"/>
    </location>
</feature>
<dbReference type="EMBL" id="JBHLTG010000001">
    <property type="protein sequence ID" value="MFC0676784.1"/>
    <property type="molecule type" value="Genomic_DNA"/>
</dbReference>
<accession>A0ABV6RIG9</accession>
<dbReference type="RefSeq" id="WP_386664613.1">
    <property type="nucleotide sequence ID" value="NZ_JBHLTG010000001.1"/>
</dbReference>
<feature type="region of interest" description="Disordered" evidence="1">
    <location>
        <begin position="156"/>
        <end position="193"/>
    </location>
</feature>
<feature type="chain" id="PRO_5045219073" description="EF-hand domain-containing protein" evidence="2">
    <location>
        <begin position="24"/>
        <end position="193"/>
    </location>
</feature>
<dbReference type="InterPro" id="IPR002048">
    <property type="entry name" value="EF_hand_dom"/>
</dbReference>
<dbReference type="Proteomes" id="UP001589896">
    <property type="component" value="Unassembled WGS sequence"/>
</dbReference>
<dbReference type="InterPro" id="IPR011992">
    <property type="entry name" value="EF-hand-dom_pair"/>
</dbReference>
<keyword evidence="5" id="KW-1185">Reference proteome</keyword>
<dbReference type="InterPro" id="IPR018247">
    <property type="entry name" value="EF_Hand_1_Ca_BS"/>
</dbReference>
<dbReference type="Pfam" id="PF13202">
    <property type="entry name" value="EF-hand_5"/>
    <property type="match status" value="2"/>
</dbReference>
<reference evidence="4 5" key="1">
    <citation type="submission" date="2024-09" db="EMBL/GenBank/DDBJ databases">
        <authorList>
            <person name="Sun Q."/>
            <person name="Mori K."/>
        </authorList>
    </citation>
    <scope>NUCLEOTIDE SEQUENCE [LARGE SCALE GENOMIC DNA]</scope>
    <source>
        <strain evidence="4 5">KCTC 23076</strain>
    </source>
</reference>
<evidence type="ECO:0000313" key="5">
    <source>
        <dbReference type="Proteomes" id="UP001589896"/>
    </source>
</evidence>
<evidence type="ECO:0000256" key="1">
    <source>
        <dbReference type="SAM" id="MobiDB-lite"/>
    </source>
</evidence>
<gene>
    <name evidence="4" type="ORF">ACFFGH_02810</name>
</gene>
<feature type="compositionally biased region" description="Basic and acidic residues" evidence="1">
    <location>
        <begin position="161"/>
        <end position="172"/>
    </location>
</feature>